<organism evidence="1">
    <name type="scientific">Desulfobacca acetoxidans</name>
    <dbReference type="NCBI Taxonomy" id="60893"/>
    <lineage>
        <taxon>Bacteria</taxon>
        <taxon>Pseudomonadati</taxon>
        <taxon>Thermodesulfobacteriota</taxon>
        <taxon>Desulfobaccia</taxon>
        <taxon>Desulfobaccales</taxon>
        <taxon>Desulfobaccaceae</taxon>
        <taxon>Desulfobacca</taxon>
    </lineage>
</organism>
<proteinExistence type="predicted"/>
<reference evidence="1" key="1">
    <citation type="journal article" date="2020" name="mSystems">
        <title>Genome- and Community-Level Interaction Insights into Carbon Utilization and Element Cycling Functions of Hydrothermarchaeota in Hydrothermal Sediment.</title>
        <authorList>
            <person name="Zhou Z."/>
            <person name="Liu Y."/>
            <person name="Xu W."/>
            <person name="Pan J."/>
            <person name="Luo Z.H."/>
            <person name="Li M."/>
        </authorList>
    </citation>
    <scope>NUCLEOTIDE SEQUENCE [LARGE SCALE GENOMIC DNA]</scope>
    <source>
        <strain evidence="1">SpSt-897</strain>
    </source>
</reference>
<dbReference type="AlphaFoldDB" id="A0A7C3ZBR8"/>
<name>A0A7C3ZBR8_9BACT</name>
<gene>
    <name evidence="1" type="ORF">ENW96_08290</name>
</gene>
<dbReference type="EMBL" id="DTMF01000207">
    <property type="protein sequence ID" value="HGF34372.1"/>
    <property type="molecule type" value="Genomic_DNA"/>
</dbReference>
<protein>
    <submittedName>
        <fullName evidence="1">Uncharacterized protein</fullName>
    </submittedName>
</protein>
<evidence type="ECO:0000313" key="1">
    <source>
        <dbReference type="EMBL" id="HGF34372.1"/>
    </source>
</evidence>
<sequence length="77" mass="9140">MSDKKRTPAEFLAHVLTSEKHTDHICWKCKYLKWVLKGSGFPPADIIGWCKKIHWPHYWCISEMDVIKKCYAFEQIS</sequence>
<comment type="caution">
    <text evidence="1">The sequence shown here is derived from an EMBL/GenBank/DDBJ whole genome shotgun (WGS) entry which is preliminary data.</text>
</comment>
<accession>A0A7C3ZBR8</accession>